<feature type="compositionally biased region" description="Acidic residues" evidence="1">
    <location>
        <begin position="377"/>
        <end position="388"/>
    </location>
</feature>
<organism evidence="2 3">
    <name type="scientific">Septoria linicola</name>
    <dbReference type="NCBI Taxonomy" id="215465"/>
    <lineage>
        <taxon>Eukaryota</taxon>
        <taxon>Fungi</taxon>
        <taxon>Dikarya</taxon>
        <taxon>Ascomycota</taxon>
        <taxon>Pezizomycotina</taxon>
        <taxon>Dothideomycetes</taxon>
        <taxon>Dothideomycetidae</taxon>
        <taxon>Mycosphaerellales</taxon>
        <taxon>Mycosphaerellaceae</taxon>
        <taxon>Septoria</taxon>
    </lineage>
</organism>
<feature type="compositionally biased region" description="Polar residues" evidence="1">
    <location>
        <begin position="410"/>
        <end position="422"/>
    </location>
</feature>
<feature type="compositionally biased region" description="Basic residues" evidence="1">
    <location>
        <begin position="1"/>
        <end position="14"/>
    </location>
</feature>
<feature type="compositionally biased region" description="Polar residues" evidence="1">
    <location>
        <begin position="534"/>
        <end position="551"/>
    </location>
</feature>
<feature type="compositionally biased region" description="Polar residues" evidence="1">
    <location>
        <begin position="761"/>
        <end position="790"/>
    </location>
</feature>
<gene>
    <name evidence="2" type="ORF">Slin15195_G005490</name>
</gene>
<feature type="compositionally biased region" description="Low complexity" evidence="1">
    <location>
        <begin position="29"/>
        <end position="41"/>
    </location>
</feature>
<accession>A0A9Q9AIT6</accession>
<feature type="region of interest" description="Disordered" evidence="1">
    <location>
        <begin position="1"/>
        <end position="660"/>
    </location>
</feature>
<feature type="compositionally biased region" description="Acidic residues" evidence="1">
    <location>
        <begin position="277"/>
        <end position="290"/>
    </location>
</feature>
<feature type="compositionally biased region" description="Low complexity" evidence="1">
    <location>
        <begin position="50"/>
        <end position="64"/>
    </location>
</feature>
<dbReference type="AlphaFoldDB" id="A0A9Q9AIT6"/>
<keyword evidence="3" id="KW-1185">Reference proteome</keyword>
<protein>
    <submittedName>
        <fullName evidence="2">Uncharacterized protein</fullName>
    </submittedName>
</protein>
<dbReference type="EMBL" id="CP099418">
    <property type="protein sequence ID" value="USW47230.1"/>
    <property type="molecule type" value="Genomic_DNA"/>
</dbReference>
<feature type="compositionally biased region" description="Polar residues" evidence="1">
    <location>
        <begin position="311"/>
        <end position="334"/>
    </location>
</feature>
<feature type="compositionally biased region" description="Basic and acidic residues" evidence="1">
    <location>
        <begin position="620"/>
        <end position="632"/>
    </location>
</feature>
<reference evidence="2" key="1">
    <citation type="submission" date="2022-06" db="EMBL/GenBank/DDBJ databases">
        <title>Complete genome sequences of two strains of the flax pathogen Septoria linicola.</title>
        <authorList>
            <person name="Lapalu N."/>
            <person name="Simon A."/>
            <person name="Demenou B."/>
            <person name="Paumier D."/>
            <person name="Guillot M.-P."/>
            <person name="Gout L."/>
            <person name="Valade R."/>
        </authorList>
    </citation>
    <scope>NUCLEOTIDE SEQUENCE</scope>
    <source>
        <strain evidence="2">SE15195</strain>
    </source>
</reference>
<dbReference type="OrthoDB" id="5430106at2759"/>
<feature type="compositionally biased region" description="Polar residues" evidence="1">
    <location>
        <begin position="597"/>
        <end position="614"/>
    </location>
</feature>
<dbReference type="Proteomes" id="UP001056384">
    <property type="component" value="Chromosome 1"/>
</dbReference>
<feature type="compositionally biased region" description="Low complexity" evidence="1">
    <location>
        <begin position="638"/>
        <end position="654"/>
    </location>
</feature>
<feature type="compositionally biased region" description="Pro residues" evidence="1">
    <location>
        <begin position="15"/>
        <end position="28"/>
    </location>
</feature>
<feature type="compositionally biased region" description="Low complexity" evidence="1">
    <location>
        <begin position="557"/>
        <end position="577"/>
    </location>
</feature>
<sequence length="872" mass="93084">MPSPSPHHHHHHHAPPPAPPLPPAPPPAAAAATATTATTTTGLRNHHSKSASTATSPGTASSGGNVTRPPLMKRQSSQSSHTSSRHGLASPAASEQHLQHHAARVKPRHHGAKVVLPRNHSSARNLAKMSKQAQSGGPHVAFDNGRRHARQRSHEGDTEIRLPGSLDESAQSRPGIRRNLTAHQLPRTQSQSQVKLKKNLSHGQLSRLGGGHGGSSRNLAGMGGHATRAPASPGLKGRSKRPKSAEITPAEYRALQERKGSGQKGTASKKVGFAVGSDEDSGEHDNDDDETGARQLDMEGSGLQEDEWTEESASASPYSTRQNTANNSRRTSLNLGAKERIAAAVTPSDLLAAKVSEGVQRRKVEMKTAKQQNRDSDSDESSTEEEDEPSPRTMARTRHDLRRKEAEARQTMQPPQDASQQQRSEKAPEQQHASKPSKTSVHDYAQHGQDVSTREVQQPPPQAAHQPVQQSQQPSTTRPPQLSFAPPIYQQETARGNAQLETHATAPANSPPQQARERIAAPKKEYANPGAKRLTSQQHTPSPAVVTNVSALDNHHSSTSSPAPSIRSSSSNIAGRSKTSAEQEDDELVSRFVPSASHPSIGSGANTALNTPKQGSGFHMPEEHHGIPRDRSGFQIDPTSPGSTISGSSGHTTPAHGMGRSRTELRLLQEKALADLETRAESVGGSKPVLPGHVYDRRNESLKSFMSSSEQHNGSGLSMGPQIFQGRFRAVNIELRVVQKFRDPVGEAISRLRGCKGSRLNRPTSSAGISRSSTGLSMSKSAINLPSAQRGSALSKSASPPKSDMAMKRPGQSQVNFGGPTGGGSERQQSRRGVSFAGGPPKTREIPSRDEAPNGMTSADVARVAQELWNDL</sequence>
<feature type="compositionally biased region" description="Low complexity" evidence="1">
    <location>
        <begin position="463"/>
        <end position="481"/>
    </location>
</feature>
<feature type="region of interest" description="Disordered" evidence="1">
    <location>
        <begin position="756"/>
        <end position="860"/>
    </location>
</feature>
<evidence type="ECO:0000256" key="1">
    <source>
        <dbReference type="SAM" id="MobiDB-lite"/>
    </source>
</evidence>
<feature type="compositionally biased region" description="Basic and acidic residues" evidence="1">
    <location>
        <begin position="842"/>
        <end position="852"/>
    </location>
</feature>
<proteinExistence type="predicted"/>
<feature type="compositionally biased region" description="Polar residues" evidence="1">
    <location>
        <begin position="490"/>
        <end position="513"/>
    </location>
</feature>
<evidence type="ECO:0000313" key="2">
    <source>
        <dbReference type="EMBL" id="USW47230.1"/>
    </source>
</evidence>
<feature type="compositionally biased region" description="Low complexity" evidence="1">
    <location>
        <begin position="74"/>
        <end position="86"/>
    </location>
</feature>
<feature type="compositionally biased region" description="Basic residues" evidence="1">
    <location>
        <begin position="99"/>
        <end position="112"/>
    </location>
</feature>
<evidence type="ECO:0000313" key="3">
    <source>
        <dbReference type="Proteomes" id="UP001056384"/>
    </source>
</evidence>
<feature type="compositionally biased region" description="Low complexity" evidence="1">
    <location>
        <begin position="792"/>
        <end position="803"/>
    </location>
</feature>
<feature type="compositionally biased region" description="Basic and acidic residues" evidence="1">
    <location>
        <begin position="359"/>
        <end position="376"/>
    </location>
</feature>
<feature type="compositionally biased region" description="Basic and acidic residues" evidence="1">
    <location>
        <begin position="515"/>
        <end position="526"/>
    </location>
</feature>
<name>A0A9Q9AIT6_9PEZI</name>